<feature type="compositionally biased region" description="Basic residues" evidence="10">
    <location>
        <begin position="238"/>
        <end position="255"/>
    </location>
</feature>
<protein>
    <recommendedName>
        <fullName evidence="7">Small ribosomal subunit protein uS15m</fullName>
    </recommendedName>
    <alternativeName>
        <fullName evidence="8">28S ribosomal protein S15, mitochondrial</fullName>
    </alternativeName>
</protein>
<accession>H9GRC8</accession>
<dbReference type="HOGENOM" id="CLU_094627_1_1_1"/>
<keyword evidence="5" id="KW-0496">Mitochondrion</keyword>
<evidence type="ECO:0000256" key="7">
    <source>
        <dbReference type="ARBA" id="ARBA00035249"/>
    </source>
</evidence>
<dbReference type="InterPro" id="IPR005290">
    <property type="entry name" value="Ribosomal_uS15_bac-type"/>
</dbReference>
<dbReference type="GeneTree" id="ENSGT00390000001737"/>
<keyword evidence="4 9" id="KW-0689">Ribosomal protein</keyword>
<dbReference type="GO" id="GO:0005730">
    <property type="term" value="C:nucleolus"/>
    <property type="evidence" value="ECO:0007669"/>
    <property type="project" value="Ensembl"/>
</dbReference>
<dbReference type="SMART" id="SM01387">
    <property type="entry name" value="Ribosomal_S15"/>
    <property type="match status" value="1"/>
</dbReference>
<proteinExistence type="inferred from homology"/>
<evidence type="ECO:0000313" key="12">
    <source>
        <dbReference type="Proteomes" id="UP000001646"/>
    </source>
</evidence>
<dbReference type="Bgee" id="ENSACAG00000001061">
    <property type="expression patterns" value="Expressed in liver and 13 other cell types or tissues"/>
</dbReference>
<dbReference type="CDD" id="cd00353">
    <property type="entry name" value="Ribosomal_S15p_S13e"/>
    <property type="match status" value="1"/>
</dbReference>
<name>H9GRC8_ANOCA</name>
<dbReference type="GO" id="GO:0006412">
    <property type="term" value="P:translation"/>
    <property type="evidence" value="ECO:0007669"/>
    <property type="project" value="InterPro"/>
</dbReference>
<dbReference type="InterPro" id="IPR009068">
    <property type="entry name" value="uS15_NS1_RNA-bd_sf"/>
</dbReference>
<dbReference type="RefSeq" id="XP_016853345.1">
    <property type="nucleotide sequence ID" value="XM_016997856.2"/>
</dbReference>
<keyword evidence="6 9" id="KW-0687">Ribonucleoprotein</keyword>
<reference evidence="11" key="1">
    <citation type="submission" date="2009-12" db="EMBL/GenBank/DDBJ databases">
        <title>The Genome Sequence of Anolis carolinensis (Green Anole Lizard).</title>
        <authorList>
            <consortium name="The Genome Sequencing Platform"/>
            <person name="Di Palma F."/>
            <person name="Alfoldi J."/>
            <person name="Heiman D."/>
            <person name="Young S."/>
            <person name="Grabherr M."/>
            <person name="Johnson J."/>
            <person name="Lander E.S."/>
            <person name="Lindblad-Toh K."/>
        </authorList>
    </citation>
    <scope>NUCLEOTIDE SEQUENCE [LARGE SCALE GENOMIC DNA]</scope>
    <source>
        <strain evidence="11">JBL SC #1</strain>
    </source>
</reference>
<dbReference type="GeneID" id="103281081"/>
<dbReference type="SUPFAM" id="SSF47060">
    <property type="entry name" value="S15/NS1 RNA-binding domain"/>
    <property type="match status" value="1"/>
</dbReference>
<comment type="similarity">
    <text evidence="2 9">Belongs to the universal ribosomal protein uS15 family.</text>
</comment>
<evidence type="ECO:0000256" key="8">
    <source>
        <dbReference type="ARBA" id="ARBA00035528"/>
    </source>
</evidence>
<reference evidence="11" key="3">
    <citation type="submission" date="2025-09" db="UniProtKB">
        <authorList>
            <consortium name="Ensembl"/>
        </authorList>
    </citation>
    <scope>IDENTIFICATION</scope>
</reference>
<dbReference type="Ensembl" id="ENSACAT00000025552.3">
    <property type="protein sequence ID" value="ENSACAP00000018742.3"/>
    <property type="gene ID" value="ENSACAG00000001061.4"/>
</dbReference>
<dbReference type="CTD" id="64960"/>
<comment type="subcellular location">
    <subcellularLocation>
        <location evidence="1">Mitochondrion</location>
    </subcellularLocation>
</comment>
<evidence type="ECO:0000256" key="4">
    <source>
        <dbReference type="ARBA" id="ARBA00022980"/>
    </source>
</evidence>
<dbReference type="AlphaFoldDB" id="H9GRC8"/>
<dbReference type="GO" id="GO:0005654">
    <property type="term" value="C:nucleoplasm"/>
    <property type="evidence" value="ECO:0007669"/>
    <property type="project" value="Ensembl"/>
</dbReference>
<gene>
    <name evidence="11" type="primary">MRPS15</name>
</gene>
<sequence>MTLPFDVPIWRRPGFEEKYGSEMWLRGAQALLGAALRVPCALNVTLSQSKTPLLQAARAYARPVRRKKPEITSHLDDLPPTMLQWKYTNVPAVNQVDDVVRRLLSLEMASQKEKLKIKKEQLADKVRKAPNDKGSFEVQIAYLTAKIRTLQEHLHMHPKDKFNRRHMMMAIDRRRKLLKYLRRSRYDAFEKTCQQLGIEYTPPPAFCRRITRRWVAKKALCLKVFQEAQKLKAEGKLKPRQRAPRRTKSKKKKVQQTKGTPV</sequence>
<dbReference type="STRING" id="28377.ENSACAP00000018742"/>
<evidence type="ECO:0000256" key="6">
    <source>
        <dbReference type="ARBA" id="ARBA00023274"/>
    </source>
</evidence>
<dbReference type="GO" id="GO:0005763">
    <property type="term" value="C:mitochondrial small ribosomal subunit"/>
    <property type="evidence" value="ECO:0000318"/>
    <property type="project" value="GO_Central"/>
</dbReference>
<evidence type="ECO:0000256" key="3">
    <source>
        <dbReference type="ARBA" id="ARBA00022946"/>
    </source>
</evidence>
<dbReference type="InterPro" id="IPR000589">
    <property type="entry name" value="Ribosomal_uS15"/>
</dbReference>
<dbReference type="PANTHER" id="PTHR46685">
    <property type="entry name" value="28S RIBOSOMAL PROTEIN S15, MITOCHONDRIAL"/>
    <property type="match status" value="1"/>
</dbReference>
<dbReference type="InParanoid" id="H9GRC8"/>
<evidence type="ECO:0000256" key="1">
    <source>
        <dbReference type="ARBA" id="ARBA00004173"/>
    </source>
</evidence>
<dbReference type="PANTHER" id="PTHR46685:SF1">
    <property type="entry name" value="SMALL RIBOSOMAL SUBUNIT PROTEIN US15M"/>
    <property type="match status" value="1"/>
</dbReference>
<dbReference type="eggNOG" id="KOG2815">
    <property type="taxonomic scope" value="Eukaryota"/>
</dbReference>
<evidence type="ECO:0000256" key="9">
    <source>
        <dbReference type="RuleBase" id="RU003919"/>
    </source>
</evidence>
<evidence type="ECO:0000313" key="11">
    <source>
        <dbReference type="Ensembl" id="ENSACAP00000018742.3"/>
    </source>
</evidence>
<dbReference type="OrthoDB" id="441444at2759"/>
<reference evidence="11" key="2">
    <citation type="submission" date="2025-08" db="UniProtKB">
        <authorList>
            <consortium name="Ensembl"/>
        </authorList>
    </citation>
    <scope>IDENTIFICATION</scope>
</reference>
<keyword evidence="12" id="KW-1185">Reference proteome</keyword>
<dbReference type="HAMAP" id="MF_01343_B">
    <property type="entry name" value="Ribosomal_uS15_B"/>
    <property type="match status" value="1"/>
</dbReference>
<keyword evidence="3" id="KW-0809">Transit peptide</keyword>
<evidence type="ECO:0000256" key="2">
    <source>
        <dbReference type="ARBA" id="ARBA00008434"/>
    </source>
</evidence>
<feature type="region of interest" description="Disordered" evidence="10">
    <location>
        <begin position="233"/>
        <end position="262"/>
    </location>
</feature>
<dbReference type="Pfam" id="PF00312">
    <property type="entry name" value="Ribosomal_S15"/>
    <property type="match status" value="1"/>
</dbReference>
<dbReference type="Gene3D" id="1.10.287.10">
    <property type="entry name" value="S15/NS1, RNA-binding"/>
    <property type="match status" value="1"/>
</dbReference>
<dbReference type="GO" id="GO:0003735">
    <property type="term" value="F:structural constituent of ribosome"/>
    <property type="evidence" value="ECO:0007669"/>
    <property type="project" value="InterPro"/>
</dbReference>
<evidence type="ECO:0000256" key="5">
    <source>
        <dbReference type="ARBA" id="ARBA00023128"/>
    </source>
</evidence>
<dbReference type="NCBIfam" id="TIGR00952">
    <property type="entry name" value="S15_bact"/>
    <property type="match status" value="1"/>
</dbReference>
<organism evidence="11 12">
    <name type="scientific">Anolis carolinensis</name>
    <name type="common">Green anole</name>
    <name type="synonym">American chameleon</name>
    <dbReference type="NCBI Taxonomy" id="28377"/>
    <lineage>
        <taxon>Eukaryota</taxon>
        <taxon>Metazoa</taxon>
        <taxon>Chordata</taxon>
        <taxon>Craniata</taxon>
        <taxon>Vertebrata</taxon>
        <taxon>Euteleostomi</taxon>
        <taxon>Lepidosauria</taxon>
        <taxon>Squamata</taxon>
        <taxon>Bifurcata</taxon>
        <taxon>Unidentata</taxon>
        <taxon>Episquamata</taxon>
        <taxon>Toxicofera</taxon>
        <taxon>Iguania</taxon>
        <taxon>Dactyloidae</taxon>
        <taxon>Anolis</taxon>
    </lineage>
</organism>
<dbReference type="KEGG" id="acs:103281081"/>
<evidence type="ECO:0000256" key="10">
    <source>
        <dbReference type="SAM" id="MobiDB-lite"/>
    </source>
</evidence>
<dbReference type="InterPro" id="IPR052137">
    <property type="entry name" value="uS15_ribosomal"/>
</dbReference>
<dbReference type="Proteomes" id="UP000001646">
    <property type="component" value="Unplaced"/>
</dbReference>